<dbReference type="EMBL" id="VIIS01001434">
    <property type="protein sequence ID" value="KAF0298427.1"/>
    <property type="molecule type" value="Genomic_DNA"/>
</dbReference>
<feature type="domain" description="Neurotransmitter-gated ion-channel ligand-binding" evidence="2">
    <location>
        <begin position="40"/>
        <end position="224"/>
    </location>
</feature>
<accession>A0A6A4VQE0</accession>
<dbReference type="GO" id="GO:0004888">
    <property type="term" value="F:transmembrane signaling receptor activity"/>
    <property type="evidence" value="ECO:0007669"/>
    <property type="project" value="InterPro"/>
</dbReference>
<dbReference type="SUPFAM" id="SSF63712">
    <property type="entry name" value="Nicotinic receptor ligand binding domain-like"/>
    <property type="match status" value="1"/>
</dbReference>
<keyword evidence="3" id="KW-0675">Receptor</keyword>
<dbReference type="InterPro" id="IPR006201">
    <property type="entry name" value="Neur_channel"/>
</dbReference>
<dbReference type="AlphaFoldDB" id="A0A6A4VQE0"/>
<proteinExistence type="predicted"/>
<dbReference type="Pfam" id="PF02931">
    <property type="entry name" value="Neur_chan_LBD"/>
    <property type="match status" value="1"/>
</dbReference>
<dbReference type="GO" id="GO:0005230">
    <property type="term" value="F:extracellular ligand-gated monoatomic ion channel activity"/>
    <property type="evidence" value="ECO:0007669"/>
    <property type="project" value="InterPro"/>
</dbReference>
<gene>
    <name evidence="3" type="primary">acr-16_4</name>
    <name evidence="3" type="ORF">FJT64_004220</name>
</gene>
<keyword evidence="4" id="KW-1185">Reference proteome</keyword>
<keyword evidence="1" id="KW-0732">Signal</keyword>
<dbReference type="GO" id="GO:0016020">
    <property type="term" value="C:membrane"/>
    <property type="evidence" value="ECO:0007669"/>
    <property type="project" value="InterPro"/>
</dbReference>
<evidence type="ECO:0000313" key="3">
    <source>
        <dbReference type="EMBL" id="KAF0298427.1"/>
    </source>
</evidence>
<evidence type="ECO:0000259" key="2">
    <source>
        <dbReference type="Pfam" id="PF02931"/>
    </source>
</evidence>
<dbReference type="OrthoDB" id="410315at2759"/>
<dbReference type="Proteomes" id="UP000440578">
    <property type="component" value="Unassembled WGS sequence"/>
</dbReference>
<sequence length="228" mass="25587">MSRATISLLLVAVAGLASSDTEVNEELAIPSLFSPTRYLMVRPVSNPSEKIRVNTGVSLVDVDFQESANTATLGGWLQLEWLDHRVSWSGGNVTNTRVNPGNIWSPDLAVYDRLPVTANWVLPMPAVVYRNGKVLYVPPVSFTVRCQRRKTTTQDRVTCPFKLGSWTHNVEEMELVLNNNTISTDEMVDNGRWTVESTSLAYKERHYDCCEEMYGHIQGEIVLKPQLS</sequence>
<feature type="chain" id="PRO_5025411822" evidence="1">
    <location>
        <begin position="20"/>
        <end position="228"/>
    </location>
</feature>
<organism evidence="3 4">
    <name type="scientific">Amphibalanus amphitrite</name>
    <name type="common">Striped barnacle</name>
    <name type="synonym">Balanus amphitrite</name>
    <dbReference type="NCBI Taxonomy" id="1232801"/>
    <lineage>
        <taxon>Eukaryota</taxon>
        <taxon>Metazoa</taxon>
        <taxon>Ecdysozoa</taxon>
        <taxon>Arthropoda</taxon>
        <taxon>Crustacea</taxon>
        <taxon>Multicrustacea</taxon>
        <taxon>Cirripedia</taxon>
        <taxon>Thoracica</taxon>
        <taxon>Thoracicalcarea</taxon>
        <taxon>Balanomorpha</taxon>
        <taxon>Balanoidea</taxon>
        <taxon>Balanidae</taxon>
        <taxon>Amphibalaninae</taxon>
        <taxon>Amphibalanus</taxon>
    </lineage>
</organism>
<comment type="caution">
    <text evidence="3">The sequence shown here is derived from an EMBL/GenBank/DDBJ whole genome shotgun (WGS) entry which is preliminary data.</text>
</comment>
<protein>
    <submittedName>
        <fullName evidence="3">Acetylcholine receptor subunit alpha-type acr-16</fullName>
    </submittedName>
</protein>
<evidence type="ECO:0000256" key="1">
    <source>
        <dbReference type="SAM" id="SignalP"/>
    </source>
</evidence>
<reference evidence="3 4" key="1">
    <citation type="submission" date="2019-07" db="EMBL/GenBank/DDBJ databases">
        <title>Draft genome assembly of a fouling barnacle, Amphibalanus amphitrite (Darwin, 1854): The first reference genome for Thecostraca.</title>
        <authorList>
            <person name="Kim W."/>
        </authorList>
    </citation>
    <scope>NUCLEOTIDE SEQUENCE [LARGE SCALE GENOMIC DNA]</scope>
    <source>
        <strain evidence="3">SNU_AA5</strain>
        <tissue evidence="3">Soma without cirri and trophi</tissue>
    </source>
</reference>
<name>A0A6A4VQE0_AMPAM</name>
<dbReference type="PANTHER" id="PTHR18945">
    <property type="entry name" value="NEUROTRANSMITTER GATED ION CHANNEL"/>
    <property type="match status" value="1"/>
</dbReference>
<dbReference type="Gene3D" id="2.70.170.10">
    <property type="entry name" value="Neurotransmitter-gated ion-channel ligand-binding domain"/>
    <property type="match status" value="1"/>
</dbReference>
<dbReference type="InterPro" id="IPR006202">
    <property type="entry name" value="Neur_chan_lig-bd"/>
</dbReference>
<evidence type="ECO:0000313" key="4">
    <source>
        <dbReference type="Proteomes" id="UP000440578"/>
    </source>
</evidence>
<dbReference type="InterPro" id="IPR036734">
    <property type="entry name" value="Neur_chan_lig-bd_sf"/>
</dbReference>
<feature type="signal peptide" evidence="1">
    <location>
        <begin position="1"/>
        <end position="19"/>
    </location>
</feature>